<dbReference type="Pfam" id="PF01497">
    <property type="entry name" value="Peripla_BP_2"/>
    <property type="match status" value="1"/>
</dbReference>
<proteinExistence type="inferred from homology"/>
<feature type="chain" id="PRO_5038523303" description="Fe/B12 periplasmic-binding domain-containing protein" evidence="2">
    <location>
        <begin position="19"/>
        <end position="301"/>
    </location>
</feature>
<keyword evidence="2" id="KW-0732">Signal</keyword>
<dbReference type="GeneID" id="78510056"/>
<evidence type="ECO:0000313" key="5">
    <source>
        <dbReference type="Proteomes" id="UP000050949"/>
    </source>
</evidence>
<reference evidence="4 5" key="1">
    <citation type="journal article" date="2015" name="Genome Announc.">
        <title>Expanding the biotechnology potential of lactobacilli through comparative genomics of 213 strains and associated genera.</title>
        <authorList>
            <person name="Sun Z."/>
            <person name="Harris H.M."/>
            <person name="McCann A."/>
            <person name="Guo C."/>
            <person name="Argimon S."/>
            <person name="Zhang W."/>
            <person name="Yang X."/>
            <person name="Jeffery I.B."/>
            <person name="Cooney J.C."/>
            <person name="Kagawa T.F."/>
            <person name="Liu W."/>
            <person name="Song Y."/>
            <person name="Salvetti E."/>
            <person name="Wrobel A."/>
            <person name="Rasinkangas P."/>
            <person name="Parkhill J."/>
            <person name="Rea M.C."/>
            <person name="O'Sullivan O."/>
            <person name="Ritari J."/>
            <person name="Douillard F.P."/>
            <person name="Paul Ross R."/>
            <person name="Yang R."/>
            <person name="Briner A.E."/>
            <person name="Felis G.E."/>
            <person name="de Vos W.M."/>
            <person name="Barrangou R."/>
            <person name="Klaenhammer T.R."/>
            <person name="Caufield P.W."/>
            <person name="Cui Y."/>
            <person name="Zhang H."/>
            <person name="O'Toole P.W."/>
        </authorList>
    </citation>
    <scope>NUCLEOTIDE SEQUENCE [LARGE SCALE GENOMIC DNA]</scope>
    <source>
        <strain evidence="4 5">DSM 16991</strain>
    </source>
</reference>
<dbReference type="SUPFAM" id="SSF53807">
    <property type="entry name" value="Helical backbone' metal receptor"/>
    <property type="match status" value="1"/>
</dbReference>
<comment type="caution">
    <text evidence="4">The sequence shown here is derived from an EMBL/GenBank/DDBJ whole genome shotgun (WGS) entry which is preliminary data.</text>
</comment>
<dbReference type="PATRIC" id="fig|1122147.4.peg.2690"/>
<feature type="domain" description="Fe/B12 periplasmic-binding" evidence="3">
    <location>
        <begin position="43"/>
        <end position="299"/>
    </location>
</feature>
<comment type="similarity">
    <text evidence="1">Belongs to the bacterial solute-binding protein 8 family.</text>
</comment>
<dbReference type="RefSeq" id="WP_027827656.1">
    <property type="nucleotide sequence ID" value="NZ_AUEH01000005.1"/>
</dbReference>
<sequence>MRKWLSLLGIALTAVSLAACGTHQAAKSANVSVESSQPTKYRRVVVSTGTIAQYLSALHVPMVGVPQEDNVPASLKKLPTIGQPRHVNLEKVVSLHPDLFIGDAAMANMTQQALAKQKIKTTYLDNMSYDKVMTNIERLGKMFGRQARAQAIVKRMRQNEGKAVAGAAKLKGKKVVILFGTGENFMVATKNSYLGSLLGKLGVHNIADDLVHAPTPYMPISMESVVAKNPDYILTLAHGNKQAATAAFKQEMAKPIWQTTAARQQNHVYALADQTFPVTGNIHADTTLTNLKDLLLYGPQQ</sequence>
<feature type="signal peptide" evidence="2">
    <location>
        <begin position="1"/>
        <end position="18"/>
    </location>
</feature>
<evidence type="ECO:0000256" key="1">
    <source>
        <dbReference type="ARBA" id="ARBA00008814"/>
    </source>
</evidence>
<dbReference type="PANTHER" id="PTHR30535:SF36">
    <property type="entry name" value="HIGH-AFFINITY HEME UPTAKE SYSTEM PROTEIN ISDE"/>
    <property type="match status" value="1"/>
</dbReference>
<dbReference type="PROSITE" id="PS51257">
    <property type="entry name" value="PROKAR_LIPOPROTEIN"/>
    <property type="match status" value="1"/>
</dbReference>
<evidence type="ECO:0000313" key="4">
    <source>
        <dbReference type="EMBL" id="KRM27400.1"/>
    </source>
</evidence>
<dbReference type="Gene3D" id="3.40.50.1980">
    <property type="entry name" value="Nitrogenase molybdenum iron protein domain"/>
    <property type="match status" value="2"/>
</dbReference>
<organism evidence="4 5">
    <name type="scientific">Schleiferilactobacillus harbinensis DSM 16991</name>
    <dbReference type="NCBI Taxonomy" id="1122147"/>
    <lineage>
        <taxon>Bacteria</taxon>
        <taxon>Bacillati</taxon>
        <taxon>Bacillota</taxon>
        <taxon>Bacilli</taxon>
        <taxon>Lactobacillales</taxon>
        <taxon>Lactobacillaceae</taxon>
        <taxon>Schleiferilactobacillus</taxon>
    </lineage>
</organism>
<dbReference type="EMBL" id="AZFW01000050">
    <property type="protein sequence ID" value="KRM27400.1"/>
    <property type="molecule type" value="Genomic_DNA"/>
</dbReference>
<gene>
    <name evidence="4" type="ORF">FC91_GL002609</name>
</gene>
<evidence type="ECO:0000256" key="2">
    <source>
        <dbReference type="SAM" id="SignalP"/>
    </source>
</evidence>
<dbReference type="AlphaFoldDB" id="A0A0R1XB92"/>
<dbReference type="GO" id="GO:0071281">
    <property type="term" value="P:cellular response to iron ion"/>
    <property type="evidence" value="ECO:0007669"/>
    <property type="project" value="TreeGrafter"/>
</dbReference>
<dbReference type="OrthoDB" id="66025at2"/>
<evidence type="ECO:0000259" key="3">
    <source>
        <dbReference type="PROSITE" id="PS50983"/>
    </source>
</evidence>
<dbReference type="PROSITE" id="PS50983">
    <property type="entry name" value="FE_B12_PBP"/>
    <property type="match status" value="1"/>
</dbReference>
<dbReference type="InterPro" id="IPR050902">
    <property type="entry name" value="ABC_Transporter_SBP"/>
</dbReference>
<protein>
    <recommendedName>
        <fullName evidence="3">Fe/B12 periplasmic-binding domain-containing protein</fullName>
    </recommendedName>
</protein>
<dbReference type="Proteomes" id="UP000050949">
    <property type="component" value="Unassembled WGS sequence"/>
</dbReference>
<name>A0A0R1XB92_9LACO</name>
<accession>A0A0R1XB92</accession>
<dbReference type="PANTHER" id="PTHR30535">
    <property type="entry name" value="VITAMIN B12-BINDING PROTEIN"/>
    <property type="match status" value="1"/>
</dbReference>
<dbReference type="InterPro" id="IPR002491">
    <property type="entry name" value="ABC_transptr_periplasmic_BD"/>
</dbReference>
<dbReference type="eggNOG" id="COG0614">
    <property type="taxonomic scope" value="Bacteria"/>
</dbReference>